<proteinExistence type="predicted"/>
<keyword evidence="2" id="KW-1185">Reference proteome</keyword>
<dbReference type="Proteomes" id="UP001062846">
    <property type="component" value="Chromosome 11"/>
</dbReference>
<organism evidence="1 2">
    <name type="scientific">Rhododendron molle</name>
    <name type="common">Chinese azalea</name>
    <name type="synonym">Azalea mollis</name>
    <dbReference type="NCBI Taxonomy" id="49168"/>
    <lineage>
        <taxon>Eukaryota</taxon>
        <taxon>Viridiplantae</taxon>
        <taxon>Streptophyta</taxon>
        <taxon>Embryophyta</taxon>
        <taxon>Tracheophyta</taxon>
        <taxon>Spermatophyta</taxon>
        <taxon>Magnoliopsida</taxon>
        <taxon>eudicotyledons</taxon>
        <taxon>Gunneridae</taxon>
        <taxon>Pentapetalae</taxon>
        <taxon>asterids</taxon>
        <taxon>Ericales</taxon>
        <taxon>Ericaceae</taxon>
        <taxon>Ericoideae</taxon>
        <taxon>Rhodoreae</taxon>
        <taxon>Rhododendron</taxon>
    </lineage>
</organism>
<name>A0ACC0LN47_RHOML</name>
<accession>A0ACC0LN47</accession>
<reference evidence="1" key="1">
    <citation type="submission" date="2022-02" db="EMBL/GenBank/DDBJ databases">
        <title>Plant Genome Project.</title>
        <authorList>
            <person name="Zhang R.-G."/>
        </authorList>
    </citation>
    <scope>NUCLEOTIDE SEQUENCE</scope>
    <source>
        <strain evidence="1">AT1</strain>
    </source>
</reference>
<sequence length="144" mass="16081">MYLNLILITFHSIAYTSGYAAYTGSLSWLLQCLIIRLECQGFVISDRLTTPWHSNYTKSIQAAILAGIDMNLSNKESAELRWKPGMQGRGVGVDEGTIHLVTYRTVMHYLNVTFSSSCCYLLIEPHGDLESGDHEIVNNAGQLH</sequence>
<evidence type="ECO:0000313" key="1">
    <source>
        <dbReference type="EMBL" id="KAI8529817.1"/>
    </source>
</evidence>
<evidence type="ECO:0000313" key="2">
    <source>
        <dbReference type="Proteomes" id="UP001062846"/>
    </source>
</evidence>
<protein>
    <submittedName>
        <fullName evidence="1">Uncharacterized protein</fullName>
    </submittedName>
</protein>
<gene>
    <name evidence="1" type="ORF">RHMOL_Rhmol11G0003400</name>
</gene>
<comment type="caution">
    <text evidence="1">The sequence shown here is derived from an EMBL/GenBank/DDBJ whole genome shotgun (WGS) entry which is preliminary data.</text>
</comment>
<dbReference type="EMBL" id="CM046398">
    <property type="protein sequence ID" value="KAI8529817.1"/>
    <property type="molecule type" value="Genomic_DNA"/>
</dbReference>